<feature type="domain" description="SseB protein N-terminal" evidence="1">
    <location>
        <begin position="43"/>
        <end position="109"/>
    </location>
</feature>
<comment type="caution">
    <text evidence="2">The sequence shown here is derived from an EMBL/GenBank/DDBJ whole genome shotgun (WGS) entry which is preliminary data.</text>
</comment>
<dbReference type="Pfam" id="PF07179">
    <property type="entry name" value="SseB"/>
    <property type="match status" value="1"/>
</dbReference>
<reference evidence="2 3" key="1">
    <citation type="submission" date="2019-02" db="EMBL/GenBank/DDBJ databases">
        <title>Genomic Encyclopedia of Type Strains, Phase IV (KMG-IV): sequencing the most valuable type-strain genomes for metagenomic binning, comparative biology and taxonomic classification.</title>
        <authorList>
            <person name="Goeker M."/>
        </authorList>
    </citation>
    <scope>NUCLEOTIDE SEQUENCE [LARGE SCALE GENOMIC DNA]</scope>
    <source>
        <strain evidence="2 3">DSM 101727</strain>
    </source>
</reference>
<sequence>MPGDSSAPDGFSVAPSVLGGEMAGVDADDVPDQLFTPTATAVAGDDVTLVLRELEDGRRAMLVYTSLEKLVAGCGDEQPWMAFRAEALHTLQHTAGASDVYWDALLDPAVRQYGSFGEESDA</sequence>
<dbReference type="AlphaFoldDB" id="A0A4Q7KK98"/>
<accession>A0A4Q7KK98</accession>
<dbReference type="NCBIfam" id="NF042914">
    <property type="entry name" value="SAV915_dom"/>
    <property type="match status" value="1"/>
</dbReference>
<keyword evidence="3" id="KW-1185">Reference proteome</keyword>
<gene>
    <name evidence="2" type="ORF">EV193_106214</name>
</gene>
<dbReference type="RefSeq" id="WP_165401420.1">
    <property type="nucleotide sequence ID" value="NZ_SGWQ01000006.1"/>
</dbReference>
<protein>
    <submittedName>
        <fullName evidence="2">Type III secretion system (T3SS) SseB-like protein</fullName>
    </submittedName>
</protein>
<organism evidence="2 3">
    <name type="scientific">Herbihabitans rhizosphaerae</name>
    <dbReference type="NCBI Taxonomy" id="1872711"/>
    <lineage>
        <taxon>Bacteria</taxon>
        <taxon>Bacillati</taxon>
        <taxon>Actinomycetota</taxon>
        <taxon>Actinomycetes</taxon>
        <taxon>Pseudonocardiales</taxon>
        <taxon>Pseudonocardiaceae</taxon>
        <taxon>Herbihabitans</taxon>
    </lineage>
</organism>
<dbReference type="InterPro" id="IPR049975">
    <property type="entry name" value="SAV_915-like_dom"/>
</dbReference>
<dbReference type="InterPro" id="IPR009839">
    <property type="entry name" value="SseB_N"/>
</dbReference>
<evidence type="ECO:0000313" key="2">
    <source>
        <dbReference type="EMBL" id="RZS36979.1"/>
    </source>
</evidence>
<evidence type="ECO:0000259" key="1">
    <source>
        <dbReference type="Pfam" id="PF07179"/>
    </source>
</evidence>
<dbReference type="EMBL" id="SGWQ01000006">
    <property type="protein sequence ID" value="RZS36979.1"/>
    <property type="molecule type" value="Genomic_DNA"/>
</dbReference>
<name>A0A4Q7KK98_9PSEU</name>
<dbReference type="Proteomes" id="UP000294257">
    <property type="component" value="Unassembled WGS sequence"/>
</dbReference>
<proteinExistence type="predicted"/>
<evidence type="ECO:0000313" key="3">
    <source>
        <dbReference type="Proteomes" id="UP000294257"/>
    </source>
</evidence>